<comment type="caution">
    <text evidence="1">The sequence shown here is derived from an EMBL/GenBank/DDBJ whole genome shotgun (WGS) entry which is preliminary data.</text>
</comment>
<protein>
    <submittedName>
        <fullName evidence="1">Uncharacterized protein</fullName>
    </submittedName>
</protein>
<organism evidence="1 2">
    <name type="scientific">Marchantia polymorpha subsp. ruderalis</name>
    <dbReference type="NCBI Taxonomy" id="1480154"/>
    <lineage>
        <taxon>Eukaryota</taxon>
        <taxon>Viridiplantae</taxon>
        <taxon>Streptophyta</taxon>
        <taxon>Embryophyta</taxon>
        <taxon>Marchantiophyta</taxon>
        <taxon>Marchantiopsida</taxon>
        <taxon>Marchantiidae</taxon>
        <taxon>Marchantiales</taxon>
        <taxon>Marchantiaceae</taxon>
        <taxon>Marchantia</taxon>
    </lineage>
</organism>
<name>A0A176VMC7_MARPO</name>
<dbReference type="AlphaFoldDB" id="A0A176VMC7"/>
<gene>
    <name evidence="1" type="ORF">AXG93_1175s1070</name>
</gene>
<dbReference type="EMBL" id="LVLJ01003272">
    <property type="protein sequence ID" value="OAE22098.1"/>
    <property type="molecule type" value="Genomic_DNA"/>
</dbReference>
<sequence>MSLSGPDSCPAEAFKLCSALNLHKSGLSTVSGVELMPTSEFQTVMGMSSIPESAHVHRVNFCPSFSDHYSSATAFDRMNDEQTKLRSLPFHEARACHSISLPRVILCEFAARPIAMAPWAGSATTTKYRLPDADAAEHVHQGNKPCGVGRVEFAFVPRDEDFLIVLAIHLILLITDILLWA</sequence>
<keyword evidence="2" id="KW-1185">Reference proteome</keyword>
<evidence type="ECO:0000313" key="2">
    <source>
        <dbReference type="Proteomes" id="UP000077202"/>
    </source>
</evidence>
<dbReference type="Proteomes" id="UP000077202">
    <property type="component" value="Unassembled WGS sequence"/>
</dbReference>
<accession>A0A176VMC7</accession>
<reference evidence="1" key="1">
    <citation type="submission" date="2016-03" db="EMBL/GenBank/DDBJ databases">
        <title>Mechanisms controlling the formation of the plant cell surface in tip-growing cells are functionally conserved among land plants.</title>
        <authorList>
            <person name="Honkanen S."/>
            <person name="Jones V.A."/>
            <person name="Morieri G."/>
            <person name="Champion C."/>
            <person name="Hetherington A.J."/>
            <person name="Kelly S."/>
            <person name="Saint-Marcoux D."/>
            <person name="Proust H."/>
            <person name="Prescott H."/>
            <person name="Dolan L."/>
        </authorList>
    </citation>
    <scope>NUCLEOTIDE SEQUENCE [LARGE SCALE GENOMIC DNA]</scope>
    <source>
        <tissue evidence="1">Whole gametophyte</tissue>
    </source>
</reference>
<proteinExistence type="predicted"/>
<evidence type="ECO:0000313" key="1">
    <source>
        <dbReference type="EMBL" id="OAE22098.1"/>
    </source>
</evidence>